<name>A0A6J5RU54_9CAUD</name>
<accession>A0A6J5RU54</accession>
<protein>
    <submittedName>
        <fullName evidence="1">Uncharacterized protein</fullName>
    </submittedName>
</protein>
<dbReference type="EMBL" id="LR797252">
    <property type="protein sequence ID" value="CAB4197091.1"/>
    <property type="molecule type" value="Genomic_DNA"/>
</dbReference>
<proteinExistence type="predicted"/>
<evidence type="ECO:0000313" key="1">
    <source>
        <dbReference type="EMBL" id="CAB4197091.1"/>
    </source>
</evidence>
<gene>
    <name evidence="1" type="ORF">UFOVP1290_611</name>
</gene>
<reference evidence="1" key="1">
    <citation type="submission" date="2020-05" db="EMBL/GenBank/DDBJ databases">
        <authorList>
            <person name="Chiriac C."/>
            <person name="Salcher M."/>
            <person name="Ghai R."/>
            <person name="Kavagutti S V."/>
        </authorList>
    </citation>
    <scope>NUCLEOTIDE SEQUENCE</scope>
</reference>
<sequence>MASQKKDDPKQCIKCHHLLTDKNWNTYDKNVSHYICSLCRKEQDRKRYSSNSDYNKKQINRYHRRRSVVIHAYGDYCAICGTDDYEKLTIENINNKKIKSLIDYLYNQPPLKNEYQVLCYNCSANKNIKYKDKYFLNNKKLVINKYGNKCCECDEDRITLLTIGYKNDNGVEKRRHSKSGTGSILYRWIIKNNFPIDMQVLCYNCNQLILAGFNAENASVLDGSISSELE</sequence>
<organism evidence="1">
    <name type="scientific">uncultured Caudovirales phage</name>
    <dbReference type="NCBI Taxonomy" id="2100421"/>
    <lineage>
        <taxon>Viruses</taxon>
        <taxon>Duplodnaviria</taxon>
        <taxon>Heunggongvirae</taxon>
        <taxon>Uroviricota</taxon>
        <taxon>Caudoviricetes</taxon>
        <taxon>Peduoviridae</taxon>
        <taxon>Maltschvirus</taxon>
        <taxon>Maltschvirus maltsch</taxon>
    </lineage>
</organism>